<protein>
    <submittedName>
        <fullName evidence="2">Glutaredoxin family protein</fullName>
    </submittedName>
</protein>
<reference evidence="2 3" key="1">
    <citation type="submission" date="2020-06" db="EMBL/GenBank/DDBJ databases">
        <authorList>
            <person name="Connerton I.F."/>
        </authorList>
    </citation>
    <scope>NUCLEOTIDE SEQUENCE [LARGE SCALE GENOMIC DNA]</scope>
</reference>
<keyword evidence="3" id="KW-1185">Reference proteome</keyword>
<evidence type="ECO:0000313" key="3">
    <source>
        <dbReference type="Proteomes" id="UP000515915"/>
    </source>
</evidence>
<sequence>MKIKMFTKTVCPTCKVAKQQLSFLPVPVEIEEINIETDEPFYDFEGNRIELKVEYLQEKLDSMSTPTFLFEDGDVIRGYEEGKLREKLGL</sequence>
<dbReference type="EMBL" id="MT700412">
    <property type="protein sequence ID" value="QNI20358.1"/>
    <property type="molecule type" value="Genomic_DNA"/>
</dbReference>
<feature type="domain" description="Glutaredoxin" evidence="1">
    <location>
        <begin position="3"/>
        <end position="66"/>
    </location>
</feature>
<dbReference type="Proteomes" id="UP000515915">
    <property type="component" value="Segment"/>
</dbReference>
<name>A0A7G8AKB3_9CAUD</name>
<evidence type="ECO:0000259" key="1">
    <source>
        <dbReference type="Pfam" id="PF00462"/>
    </source>
</evidence>
<dbReference type="SUPFAM" id="SSF52833">
    <property type="entry name" value="Thioredoxin-like"/>
    <property type="match status" value="1"/>
</dbReference>
<dbReference type="InterPro" id="IPR002109">
    <property type="entry name" value="Glutaredoxin"/>
</dbReference>
<organism evidence="2 3">
    <name type="scientific">Bacillus phage 1_ICo-2020</name>
    <dbReference type="NCBI Taxonomy" id="2759272"/>
    <lineage>
        <taxon>Viruses</taxon>
        <taxon>Duplodnaviria</taxon>
        <taxon>Heunggongvirae</taxon>
        <taxon>Uroviricota</taxon>
        <taxon>Caudoviricetes</taxon>
        <taxon>Ehrlichviridae</taxon>
        <taxon>Suttonboningtonvirus</taxon>
        <taxon>Suttonboningtonvirus sv1ICo2020</taxon>
    </lineage>
</organism>
<accession>A0A7G8AKB3</accession>
<dbReference type="Gene3D" id="3.40.30.10">
    <property type="entry name" value="Glutaredoxin"/>
    <property type="match status" value="1"/>
</dbReference>
<dbReference type="PROSITE" id="PS51354">
    <property type="entry name" value="GLUTAREDOXIN_2"/>
    <property type="match status" value="1"/>
</dbReference>
<dbReference type="Pfam" id="PF00462">
    <property type="entry name" value="Glutaredoxin"/>
    <property type="match status" value="1"/>
</dbReference>
<dbReference type="InterPro" id="IPR036249">
    <property type="entry name" value="Thioredoxin-like_sf"/>
</dbReference>
<evidence type="ECO:0000313" key="2">
    <source>
        <dbReference type="EMBL" id="QNI20358.1"/>
    </source>
</evidence>
<proteinExistence type="predicted"/>